<feature type="domain" description="DUF1595" evidence="6">
    <location>
        <begin position="408"/>
        <end position="469"/>
    </location>
</feature>
<feature type="domain" description="DUF1585" evidence="2">
    <location>
        <begin position="734"/>
        <end position="807"/>
    </location>
</feature>
<feature type="domain" description="DUF1588" evidence="4">
    <location>
        <begin position="620"/>
        <end position="717"/>
    </location>
</feature>
<dbReference type="eggNOG" id="COG1020">
    <property type="taxonomic scope" value="Bacteria"/>
</dbReference>
<gene>
    <name evidence="7" type="ORF">LNTAR_09916</name>
</gene>
<sequence length="810" mass="92392">MNTASSQGTNKHKRISSQKALKSGPGVHETALNKSALQPFLEKHCISCHGEKKQKGSTRFDHLDYVVSDSFEAFDYQDILDVLNTGDMPPEEEPQPEKEELEVVIKELTEGLFTAGKNLTSRGGKVTMRRLTRREYAATIRDIFGLEPEAKQIPVDEGVQNFDTVGVRQDFNSKHIDHYYDLAREVLKTSFKLAGKKEAFAVVENQPEERTNGHVQKFLDLHAHKPKGSGKVYRLSRDREAYVSLPKYKTGVYLAQPIRHLSYGFKIDPRAKYKISVKSGVYGQVAAFRRYVRLQEGRSENLLGVIRVNGTEDQPTESTIEITPKTLRDRIGGYVAEDRSGAWLSHYLSFIERYEGVDAKKEGLIWIDSFKCEGPYYPAERSFFDQLLCPEEPTPEKPSSMVWNDENVNELLEKFTYEAFRHKEPSEDFLLGLNEFHKNQRALGLSFEEALIDTLAVVLSSPSFLFLNEDNQKEISNKDKAIRMSYFLTSSPPDKQLYSKFHQGSVSELAQRAEVDRLLAKTDYRDFSEGFASQWADFTRFDNITVNSKKYPTFNMGLRYSMKQEVINYFQEMLRRNSPIATLIKSDFITINAQLATLYGIPNMTSNEFISVPLPKNSPRGGFLSQGVFLLSGSNGERSSPTIRGMMLLNRFMNKEVPPPPPNVPELGAESDEVLTTRKLVELHQSQVQCASCHRDMDNMGLAIENFDVIGRWRETERVSRDEIPIKVAGSFADGKTFESYSEFTKHLVGYEEKLARNMIESLLVYSLGRDIEFTDMSHIDEIISKTKEQNFRIKDMIYAVIESPLFIKN</sequence>
<evidence type="ECO:0000259" key="4">
    <source>
        <dbReference type="Pfam" id="PF07627"/>
    </source>
</evidence>
<feature type="region of interest" description="Disordered" evidence="1">
    <location>
        <begin position="1"/>
        <end position="29"/>
    </location>
</feature>
<reference evidence="7 8" key="1">
    <citation type="journal article" date="2010" name="J. Bacteriol.">
        <title>Genome sequence of Lentisphaera araneosa HTCC2155T, the type species of the order Lentisphaerales in the phylum Lentisphaerae.</title>
        <authorList>
            <person name="Thrash J.C."/>
            <person name="Cho J.C."/>
            <person name="Vergin K.L."/>
            <person name="Morris R.M."/>
            <person name="Giovannoni S.J."/>
        </authorList>
    </citation>
    <scope>NUCLEOTIDE SEQUENCE [LARGE SCALE GENOMIC DNA]</scope>
    <source>
        <strain evidence="7 8">HTCC2155</strain>
    </source>
</reference>
<dbReference type="InterPro" id="IPR013043">
    <property type="entry name" value="DUF1595"/>
</dbReference>
<evidence type="ECO:0008006" key="9">
    <source>
        <dbReference type="Google" id="ProtNLM"/>
    </source>
</evidence>
<dbReference type="InterPro" id="IPR013036">
    <property type="entry name" value="DUF1587"/>
</dbReference>
<name>A6DU74_9BACT</name>
<evidence type="ECO:0000259" key="2">
    <source>
        <dbReference type="Pfam" id="PF07624"/>
    </source>
</evidence>
<proteinExistence type="predicted"/>
<organism evidence="7 8">
    <name type="scientific">Lentisphaera araneosa HTCC2155</name>
    <dbReference type="NCBI Taxonomy" id="313628"/>
    <lineage>
        <taxon>Bacteria</taxon>
        <taxon>Pseudomonadati</taxon>
        <taxon>Lentisphaerota</taxon>
        <taxon>Lentisphaeria</taxon>
        <taxon>Lentisphaerales</taxon>
        <taxon>Lentisphaeraceae</taxon>
        <taxon>Lentisphaera</taxon>
    </lineage>
</organism>
<dbReference type="Pfam" id="PF07624">
    <property type="entry name" value="PSD2"/>
    <property type="match status" value="1"/>
</dbReference>
<protein>
    <recommendedName>
        <fullName evidence="9">Cytochrome c domain-containing protein</fullName>
    </recommendedName>
</protein>
<dbReference type="Pfam" id="PF07626">
    <property type="entry name" value="PSD3"/>
    <property type="match status" value="1"/>
</dbReference>
<dbReference type="Pfam" id="PF07631">
    <property type="entry name" value="PSD4"/>
    <property type="match status" value="1"/>
</dbReference>
<accession>A6DU74</accession>
<dbReference type="Proteomes" id="UP000004947">
    <property type="component" value="Unassembled WGS sequence"/>
</dbReference>
<dbReference type="Pfam" id="PF07627">
    <property type="entry name" value="PSCyt3"/>
    <property type="match status" value="1"/>
</dbReference>
<dbReference type="InterPro" id="IPR011478">
    <property type="entry name" value="DUF1585"/>
</dbReference>
<dbReference type="Pfam" id="PF07637">
    <property type="entry name" value="PSD5"/>
    <property type="match status" value="1"/>
</dbReference>
<comment type="caution">
    <text evidence="7">The sequence shown here is derived from an EMBL/GenBank/DDBJ whole genome shotgun (WGS) entry which is preliminary data.</text>
</comment>
<dbReference type="AlphaFoldDB" id="A6DU74"/>
<keyword evidence="8" id="KW-1185">Reference proteome</keyword>
<evidence type="ECO:0000313" key="7">
    <source>
        <dbReference type="EMBL" id="EDM24804.1"/>
    </source>
</evidence>
<evidence type="ECO:0000313" key="8">
    <source>
        <dbReference type="Proteomes" id="UP000004947"/>
    </source>
</evidence>
<dbReference type="STRING" id="313628.LNTAR_09916"/>
<feature type="domain" description="DUF1587" evidence="3">
    <location>
        <begin position="129"/>
        <end position="189"/>
    </location>
</feature>
<evidence type="ECO:0000259" key="3">
    <source>
        <dbReference type="Pfam" id="PF07626"/>
    </source>
</evidence>
<evidence type="ECO:0000259" key="6">
    <source>
        <dbReference type="Pfam" id="PF07637"/>
    </source>
</evidence>
<dbReference type="InterPro" id="IPR013039">
    <property type="entry name" value="DUF1588"/>
</dbReference>
<feature type="domain" description="DUF1592" evidence="5">
    <location>
        <begin position="478"/>
        <end position="601"/>
    </location>
</feature>
<evidence type="ECO:0000256" key="1">
    <source>
        <dbReference type="SAM" id="MobiDB-lite"/>
    </source>
</evidence>
<dbReference type="EMBL" id="ABCK01000048">
    <property type="protein sequence ID" value="EDM24804.1"/>
    <property type="molecule type" value="Genomic_DNA"/>
</dbReference>
<dbReference type="InterPro" id="IPR013042">
    <property type="entry name" value="DUF1592"/>
</dbReference>
<evidence type="ECO:0000259" key="5">
    <source>
        <dbReference type="Pfam" id="PF07631"/>
    </source>
</evidence>